<dbReference type="Proteomes" id="UP000183404">
    <property type="component" value="Unassembled WGS sequence"/>
</dbReference>
<dbReference type="Pfam" id="PF13416">
    <property type="entry name" value="SBP_bac_8"/>
    <property type="match status" value="1"/>
</dbReference>
<gene>
    <name evidence="6" type="ORF">SAMN04244560_00224</name>
</gene>
<keyword evidence="5" id="KW-0449">Lipoprotein</keyword>
<dbReference type="PROSITE" id="PS51257">
    <property type="entry name" value="PROKAR_LIPOPROTEIN"/>
    <property type="match status" value="1"/>
</dbReference>
<protein>
    <submittedName>
        <fullName evidence="6">Carbohydrate ABC transporter substrate-binding protein, CUT1 family</fullName>
    </submittedName>
</protein>
<sequence length="477" mass="53263">MRRIIALITIVIMVVGLLSGCGQNSQTGQSESTQPKEKVLKIWSFTNEAKVFATAFKEKHSDVKIEYTMIPMTEGEYQLKLKSALQSGDVPDVVALEASFVRSFVESNYLADISDLLPAAKELETYQFTIDMGTDQNGVIKAYSYQATPGVMYYRRSLAKLYFGTDDPAKIQELMSDIDKFAEAAKIIKEKSNGNTYMVASTADFGNLFFANRSQPWIVNNKLVIDPQIDKLFDIAKLFRQNGYEAQTQQWSESWFAGMNDSLVDAKGNPKQVFSYFLPTWGLSYVLQPNAVAKQNKEGKTVGHDTSGDWALIPGLLPYQWGGTWFGVPKDSKNIELAKEFIKFATLNEETLKNWALGVYTNEYLKKIDPSVGNDLKQPAGDFVSSKKVVEELIPQMKDTPASKFVGGQNPYEVFAEAAKRIDLANTLKNIQGTDDVIQRALWDPLDAYASGKVSKEEAVKQFKDNVKNALPNVQVN</sequence>
<dbReference type="PANTHER" id="PTHR43649:SF33">
    <property type="entry name" value="POLYGALACTURONAN_RHAMNOGALACTURONAN-BINDING PROTEIN YTCQ"/>
    <property type="match status" value="1"/>
</dbReference>
<keyword evidence="4" id="KW-0564">Palmitate</keyword>
<dbReference type="RefSeq" id="WP_074591968.1">
    <property type="nucleotide sequence ID" value="NZ_FNBS01000003.1"/>
</dbReference>
<dbReference type="EMBL" id="FNBS01000003">
    <property type="protein sequence ID" value="SDF08605.1"/>
    <property type="molecule type" value="Genomic_DNA"/>
</dbReference>
<evidence type="ECO:0000256" key="1">
    <source>
        <dbReference type="ARBA" id="ARBA00022475"/>
    </source>
</evidence>
<keyword evidence="2" id="KW-0732">Signal</keyword>
<dbReference type="InterPro" id="IPR006059">
    <property type="entry name" value="SBP"/>
</dbReference>
<evidence type="ECO:0000256" key="2">
    <source>
        <dbReference type="ARBA" id="ARBA00022729"/>
    </source>
</evidence>
<keyword evidence="3" id="KW-0472">Membrane</keyword>
<evidence type="ECO:0000313" key="7">
    <source>
        <dbReference type="Proteomes" id="UP000183404"/>
    </source>
</evidence>
<evidence type="ECO:0000256" key="5">
    <source>
        <dbReference type="ARBA" id="ARBA00023288"/>
    </source>
</evidence>
<dbReference type="PANTHER" id="PTHR43649">
    <property type="entry name" value="ARABINOSE-BINDING PROTEIN-RELATED"/>
    <property type="match status" value="1"/>
</dbReference>
<evidence type="ECO:0000313" key="6">
    <source>
        <dbReference type="EMBL" id="SDF08605.1"/>
    </source>
</evidence>
<evidence type="ECO:0000256" key="3">
    <source>
        <dbReference type="ARBA" id="ARBA00023136"/>
    </source>
</evidence>
<proteinExistence type="predicted"/>
<dbReference type="InterPro" id="IPR050490">
    <property type="entry name" value="Bact_solute-bd_prot1"/>
</dbReference>
<reference evidence="6 7" key="1">
    <citation type="submission" date="2016-10" db="EMBL/GenBank/DDBJ databases">
        <authorList>
            <person name="de Groot N.N."/>
        </authorList>
    </citation>
    <scope>NUCLEOTIDE SEQUENCE [LARGE SCALE GENOMIC DNA]</scope>
    <source>
        <strain evidence="6 7">DSM 569</strain>
    </source>
</reference>
<evidence type="ECO:0000256" key="4">
    <source>
        <dbReference type="ARBA" id="ARBA00023139"/>
    </source>
</evidence>
<organism evidence="6 7">
    <name type="scientific">Thermoanaerobacter thermohydrosulfuricus</name>
    <name type="common">Clostridium thermohydrosulfuricum</name>
    <dbReference type="NCBI Taxonomy" id="1516"/>
    <lineage>
        <taxon>Bacteria</taxon>
        <taxon>Bacillati</taxon>
        <taxon>Bacillota</taxon>
        <taxon>Clostridia</taxon>
        <taxon>Thermoanaerobacterales</taxon>
        <taxon>Thermoanaerobacteraceae</taxon>
        <taxon>Thermoanaerobacter</taxon>
    </lineage>
</organism>
<dbReference type="AlphaFoldDB" id="A0A1G7I7G0"/>
<dbReference type="SUPFAM" id="SSF53850">
    <property type="entry name" value="Periplasmic binding protein-like II"/>
    <property type="match status" value="1"/>
</dbReference>
<keyword evidence="1" id="KW-1003">Cell membrane</keyword>
<accession>A0A1G7I7G0</accession>
<name>A0A1G7I7G0_THETY</name>
<dbReference type="Gene3D" id="3.40.190.10">
    <property type="entry name" value="Periplasmic binding protein-like II"/>
    <property type="match status" value="1"/>
</dbReference>